<keyword evidence="4 7" id="KW-1133">Transmembrane helix</keyword>
<dbReference type="OrthoDB" id="71600at2759"/>
<reference evidence="8 9" key="1">
    <citation type="submission" date="2019-03" db="EMBL/GenBank/DDBJ databases">
        <title>An improved genome assembly of the fluke Schistosoma japonicum.</title>
        <authorList>
            <person name="Hu W."/>
            <person name="Luo F."/>
            <person name="Yin M."/>
            <person name="Mo X."/>
            <person name="Sun C."/>
            <person name="Wu Q."/>
            <person name="Zhu B."/>
            <person name="Xiang M."/>
            <person name="Wang J."/>
            <person name="Wang Y."/>
            <person name="Zhang T."/>
            <person name="Xu B."/>
            <person name="Zheng H."/>
            <person name="Feng Z."/>
        </authorList>
    </citation>
    <scope>NUCLEOTIDE SEQUENCE [LARGE SCALE GENOMIC DNA]</scope>
    <source>
        <strain evidence="8">HuSjv2</strain>
        <tissue evidence="8">Worms</tissue>
    </source>
</reference>
<dbReference type="STRING" id="6182.A0A4Z2DHD0"/>
<dbReference type="InterPro" id="IPR000301">
    <property type="entry name" value="Tetraspanin_animals"/>
</dbReference>
<dbReference type="InterPro" id="IPR018499">
    <property type="entry name" value="Tetraspanin/Peripherin"/>
</dbReference>
<comment type="subcellular location">
    <subcellularLocation>
        <location evidence="1 7">Membrane</location>
        <topology evidence="1 7">Multi-pass membrane protein</topology>
    </subcellularLocation>
</comment>
<keyword evidence="9" id="KW-1185">Reference proteome</keyword>
<dbReference type="PANTHER" id="PTHR19282">
    <property type="entry name" value="TETRASPANIN"/>
    <property type="match status" value="1"/>
</dbReference>
<accession>A0A4Z2DHD0</accession>
<dbReference type="SUPFAM" id="SSF48652">
    <property type="entry name" value="Tetraspanin"/>
    <property type="match status" value="1"/>
</dbReference>
<dbReference type="AlphaFoldDB" id="A0A4Z2DHD0"/>
<sequence length="235" mass="27055">MFRRTPNEQRYLCMKRFLIISNSLNLGFGICLIIMGSYVHLFLSTYLRNVPMNMVTLTFIIMAHGCLLFTIGNIGIISVLAERRIINTIYTILLIVSMLITIVIVTSIYVLREKMITMFRNIINDAIDQHMSKYSSYTKFVDTIQSQHNCCGADSHTDYTVNNLLIPMSCYPNESVSPYTDGCAKQLNTVVGAYLIYVIILLIVFIPIELVSMFYSMRILNNLENISWRTRFVYC</sequence>
<gene>
    <name evidence="8" type="ORF">EWB00_001016</name>
</gene>
<evidence type="ECO:0000256" key="2">
    <source>
        <dbReference type="ARBA" id="ARBA00006840"/>
    </source>
</evidence>
<name>A0A4Z2DHD0_SCHJA</name>
<dbReference type="Pfam" id="PF00335">
    <property type="entry name" value="Tetraspanin"/>
    <property type="match status" value="1"/>
</dbReference>
<keyword evidence="6" id="KW-1015">Disulfide bond</keyword>
<keyword evidence="3 7" id="KW-0812">Transmembrane</keyword>
<protein>
    <recommendedName>
        <fullName evidence="7">Tetraspanin</fullName>
    </recommendedName>
</protein>
<comment type="caution">
    <text evidence="8">The sequence shown here is derived from an EMBL/GenBank/DDBJ whole genome shotgun (WGS) entry which is preliminary data.</text>
</comment>
<dbReference type="InterPro" id="IPR008952">
    <property type="entry name" value="Tetraspanin_EC2_sf"/>
</dbReference>
<feature type="transmembrane region" description="Helical" evidence="7">
    <location>
        <begin position="194"/>
        <end position="215"/>
    </location>
</feature>
<keyword evidence="5 7" id="KW-0472">Membrane</keyword>
<proteinExistence type="inferred from homology"/>
<feature type="disulfide bond" evidence="6">
    <location>
        <begin position="150"/>
        <end position="183"/>
    </location>
</feature>
<dbReference type="Gene3D" id="1.10.1450.10">
    <property type="entry name" value="Tetraspanin"/>
    <property type="match status" value="1"/>
</dbReference>
<feature type="transmembrane region" description="Helical" evidence="7">
    <location>
        <begin position="88"/>
        <end position="111"/>
    </location>
</feature>
<feature type="disulfide bond" evidence="6">
    <location>
        <begin position="151"/>
        <end position="170"/>
    </location>
</feature>
<evidence type="ECO:0000256" key="5">
    <source>
        <dbReference type="ARBA" id="ARBA00023136"/>
    </source>
</evidence>
<feature type="transmembrane region" description="Helical" evidence="7">
    <location>
        <begin position="24"/>
        <end position="43"/>
    </location>
</feature>
<comment type="similarity">
    <text evidence="2 7">Belongs to the tetraspanin (TM4SF) family.</text>
</comment>
<dbReference type="PANTHER" id="PTHR19282:SF544">
    <property type="entry name" value="TETRASPANIN"/>
    <property type="match status" value="1"/>
</dbReference>
<evidence type="ECO:0000256" key="4">
    <source>
        <dbReference type="ARBA" id="ARBA00022989"/>
    </source>
</evidence>
<dbReference type="Proteomes" id="UP000311919">
    <property type="component" value="Unassembled WGS sequence"/>
</dbReference>
<evidence type="ECO:0000256" key="1">
    <source>
        <dbReference type="ARBA" id="ARBA00004141"/>
    </source>
</evidence>
<dbReference type="CDD" id="cd03127">
    <property type="entry name" value="tetraspanin_LEL"/>
    <property type="match status" value="1"/>
</dbReference>
<evidence type="ECO:0000256" key="7">
    <source>
        <dbReference type="RuleBase" id="RU361218"/>
    </source>
</evidence>
<organism evidence="8 9">
    <name type="scientific">Schistosoma japonicum</name>
    <name type="common">Blood fluke</name>
    <dbReference type="NCBI Taxonomy" id="6182"/>
    <lineage>
        <taxon>Eukaryota</taxon>
        <taxon>Metazoa</taxon>
        <taxon>Spiralia</taxon>
        <taxon>Lophotrochozoa</taxon>
        <taxon>Platyhelminthes</taxon>
        <taxon>Trematoda</taxon>
        <taxon>Digenea</taxon>
        <taxon>Strigeidida</taxon>
        <taxon>Schistosomatoidea</taxon>
        <taxon>Schistosomatidae</taxon>
        <taxon>Schistosoma</taxon>
    </lineage>
</organism>
<dbReference type="GO" id="GO:0005886">
    <property type="term" value="C:plasma membrane"/>
    <property type="evidence" value="ECO:0007669"/>
    <property type="project" value="TreeGrafter"/>
</dbReference>
<dbReference type="EMBL" id="SKCS01000140">
    <property type="protein sequence ID" value="TNN15904.1"/>
    <property type="molecule type" value="Genomic_DNA"/>
</dbReference>
<evidence type="ECO:0000313" key="9">
    <source>
        <dbReference type="Proteomes" id="UP000311919"/>
    </source>
</evidence>
<evidence type="ECO:0000313" key="8">
    <source>
        <dbReference type="EMBL" id="TNN15904.1"/>
    </source>
</evidence>
<evidence type="ECO:0000256" key="6">
    <source>
        <dbReference type="PIRSR" id="PIRSR002419-1"/>
    </source>
</evidence>
<evidence type="ECO:0000256" key="3">
    <source>
        <dbReference type="ARBA" id="ARBA00022692"/>
    </source>
</evidence>
<dbReference type="PIRSF" id="PIRSF002419">
    <property type="entry name" value="Tetraspanin"/>
    <property type="match status" value="1"/>
</dbReference>
<feature type="transmembrane region" description="Helical" evidence="7">
    <location>
        <begin position="55"/>
        <end position="81"/>
    </location>
</feature>